<gene>
    <name evidence="1" type="ORF">BSZ05_07475</name>
</gene>
<evidence type="ECO:0000313" key="1">
    <source>
        <dbReference type="EMBL" id="ASI89634.1"/>
    </source>
</evidence>
<evidence type="ECO:0000313" key="2">
    <source>
        <dbReference type="Proteomes" id="UP000197092"/>
    </source>
</evidence>
<dbReference type="KEGG" id="vsh:BSZ05_07475"/>
<protein>
    <submittedName>
        <fullName evidence="1">Uncharacterized protein</fullName>
    </submittedName>
</protein>
<name>A0AAN1FFC7_9VIBR</name>
<dbReference type="EMBL" id="CP018308">
    <property type="protein sequence ID" value="ASI89634.1"/>
    <property type="molecule type" value="Genomic_DNA"/>
</dbReference>
<dbReference type="InterPro" id="IPR048061">
    <property type="entry name" value="GmtX-like"/>
</dbReference>
<dbReference type="AlphaFoldDB" id="A0AAN1FFC7"/>
<dbReference type="Proteomes" id="UP000197092">
    <property type="component" value="Chromosome 1"/>
</dbReference>
<reference evidence="2" key="1">
    <citation type="submission" date="2016-12" db="EMBL/GenBank/DDBJ databases">
        <title>Comparative genomic analysis reveals the diversity, evolution, and environmental adaptation strategies of the genus Vibrio.</title>
        <authorList>
            <person name="Lin H."/>
            <person name="Wang X."/>
            <person name="Zhang X.-H."/>
        </authorList>
    </citation>
    <scope>NUCLEOTIDE SEQUENCE [LARGE SCALE GENOMIC DNA]</scope>
    <source>
        <strain evidence="2">QT6D1</strain>
    </source>
</reference>
<proteinExistence type="predicted"/>
<accession>A0AAN1FFC7</accession>
<sequence>MNINGLFEKLCSEAKNDRVRATLNAINTVCQEQHDRGSKDFSVATISRLGEGRGVPKSQSIHNKTGEIYRALISAWQNANPITKKPKTPASLDWVENIEDLALKWLVYDLVSANKALSSELQLCKSVKNLKIDLRGEQSSSTEKRELLDVERKALTGSIDHKFLERRGWKRTERGAIIDTANGEVIFKNGFASGIEKLTSISVSEY</sequence>
<dbReference type="NCBIfam" id="NF040692">
    <property type="entry name" value="recomb_assoc"/>
    <property type="match status" value="1"/>
</dbReference>
<dbReference type="RefSeq" id="WP_088876568.1">
    <property type="nucleotide sequence ID" value="NZ_CP018308.1"/>
</dbReference>
<organism evidence="1 2">
    <name type="scientific">Vibrio mediterranei</name>
    <dbReference type="NCBI Taxonomy" id="689"/>
    <lineage>
        <taxon>Bacteria</taxon>
        <taxon>Pseudomonadati</taxon>
        <taxon>Pseudomonadota</taxon>
        <taxon>Gammaproteobacteria</taxon>
        <taxon>Vibrionales</taxon>
        <taxon>Vibrionaceae</taxon>
        <taxon>Vibrio</taxon>
    </lineage>
</organism>